<sequence>MDLFGKNQYKLAINFHLIFTFSEILSFQLSLKFNYSEILSVIFKNPSIEYFL</sequence>
<protein>
    <submittedName>
        <fullName evidence="1">Uncharacterized protein</fullName>
    </submittedName>
</protein>
<evidence type="ECO:0000313" key="1">
    <source>
        <dbReference type="EMBL" id="SDE93713.1"/>
    </source>
</evidence>
<dbReference type="Proteomes" id="UP000199203">
    <property type="component" value="Unassembled WGS sequence"/>
</dbReference>
<accession>A0A1G7H067</accession>
<dbReference type="STRING" id="454006.SAMN05421825_0636"/>
<reference evidence="2" key="1">
    <citation type="submission" date="2016-10" db="EMBL/GenBank/DDBJ databases">
        <authorList>
            <person name="Varghese N."/>
            <person name="Submissions S."/>
        </authorList>
    </citation>
    <scope>NUCLEOTIDE SEQUENCE [LARGE SCALE GENOMIC DNA]</scope>
    <source>
        <strain evidence="2">DSM 19684</strain>
    </source>
</reference>
<dbReference type="AlphaFoldDB" id="A0A1G7H067"/>
<name>A0A1G7H067_9FLAO</name>
<proteinExistence type="predicted"/>
<evidence type="ECO:0000313" key="2">
    <source>
        <dbReference type="Proteomes" id="UP000199203"/>
    </source>
</evidence>
<dbReference type="EMBL" id="FNBH01000001">
    <property type="protein sequence ID" value="SDE93713.1"/>
    <property type="molecule type" value="Genomic_DNA"/>
</dbReference>
<gene>
    <name evidence="1" type="ORF">SAMN05421825_0636</name>
</gene>
<organism evidence="1 2">
    <name type="scientific">Epilithonimonas hungarica</name>
    <dbReference type="NCBI Taxonomy" id="454006"/>
    <lineage>
        <taxon>Bacteria</taxon>
        <taxon>Pseudomonadati</taxon>
        <taxon>Bacteroidota</taxon>
        <taxon>Flavobacteriia</taxon>
        <taxon>Flavobacteriales</taxon>
        <taxon>Weeksellaceae</taxon>
        <taxon>Chryseobacterium group</taxon>
        <taxon>Epilithonimonas</taxon>
    </lineage>
</organism>
<keyword evidence="2" id="KW-1185">Reference proteome</keyword>